<evidence type="ECO:0000256" key="3">
    <source>
        <dbReference type="ARBA" id="ARBA00023136"/>
    </source>
</evidence>
<reference evidence="6 7" key="1">
    <citation type="submission" date="2020-08" db="EMBL/GenBank/DDBJ databases">
        <title>Genomic Encyclopedia of Type Strains, Phase IV (KMG-IV): sequencing the most valuable type-strain genomes for metagenomic binning, comparative biology and taxonomic classification.</title>
        <authorList>
            <person name="Goeker M."/>
        </authorList>
    </citation>
    <scope>NUCLEOTIDE SEQUENCE [LARGE SCALE GENOMIC DNA]</scope>
    <source>
        <strain evidence="6 7">DSM 29348</strain>
    </source>
</reference>
<gene>
    <name evidence="6" type="ORF">GGR44_002258</name>
</gene>
<keyword evidence="3 4" id="KW-0472">Membrane</keyword>
<evidence type="ECO:0000313" key="7">
    <source>
        <dbReference type="Proteomes" id="UP000552757"/>
    </source>
</evidence>
<sequence>MNVVLILALLAAMAATLFALIRGIVAFLQTTKEELNSPDGGPSPSSLKQNKMMFNRILFQALAIIIVVLILLMSGGGK</sequence>
<accession>A0A7W6GPJ1</accession>
<dbReference type="Proteomes" id="UP000552757">
    <property type="component" value="Unassembled WGS sequence"/>
</dbReference>
<keyword evidence="7" id="KW-1185">Reference proteome</keyword>
<dbReference type="AlphaFoldDB" id="A0A7W6GPJ1"/>
<keyword evidence="2 4" id="KW-1133">Transmembrane helix</keyword>
<dbReference type="PROSITE" id="PS51503">
    <property type="entry name" value="HIG1"/>
    <property type="match status" value="1"/>
</dbReference>
<evidence type="ECO:0000256" key="1">
    <source>
        <dbReference type="ARBA" id="ARBA00022692"/>
    </source>
</evidence>
<evidence type="ECO:0000313" key="6">
    <source>
        <dbReference type="EMBL" id="MBB3982592.1"/>
    </source>
</evidence>
<dbReference type="EMBL" id="JACIEB010000005">
    <property type="protein sequence ID" value="MBB3982592.1"/>
    <property type="molecule type" value="Genomic_DNA"/>
</dbReference>
<dbReference type="RefSeq" id="WP_183955670.1">
    <property type="nucleotide sequence ID" value="NZ_JACIEB010000005.1"/>
</dbReference>
<feature type="transmembrane region" description="Helical" evidence="4">
    <location>
        <begin position="53"/>
        <end position="73"/>
    </location>
</feature>
<dbReference type="Pfam" id="PF04588">
    <property type="entry name" value="HIG_1_N"/>
    <property type="match status" value="1"/>
</dbReference>
<protein>
    <recommendedName>
        <fullName evidence="5">HIG1 domain-containing protein</fullName>
    </recommendedName>
</protein>
<keyword evidence="1 4" id="KW-0812">Transmembrane</keyword>
<name>A0A7W6GPJ1_9SPHN</name>
<dbReference type="InterPro" id="IPR007667">
    <property type="entry name" value="Hypoxia_induced_domain"/>
</dbReference>
<evidence type="ECO:0000256" key="4">
    <source>
        <dbReference type="SAM" id="Phobius"/>
    </source>
</evidence>
<evidence type="ECO:0000259" key="5">
    <source>
        <dbReference type="PROSITE" id="PS51503"/>
    </source>
</evidence>
<proteinExistence type="predicted"/>
<evidence type="ECO:0000256" key="2">
    <source>
        <dbReference type="ARBA" id="ARBA00022989"/>
    </source>
</evidence>
<organism evidence="6 7">
    <name type="scientific">Sphingobium fontiphilum</name>
    <dbReference type="NCBI Taxonomy" id="944425"/>
    <lineage>
        <taxon>Bacteria</taxon>
        <taxon>Pseudomonadati</taxon>
        <taxon>Pseudomonadota</taxon>
        <taxon>Alphaproteobacteria</taxon>
        <taxon>Sphingomonadales</taxon>
        <taxon>Sphingomonadaceae</taxon>
        <taxon>Sphingobium</taxon>
    </lineage>
</organism>
<feature type="domain" description="HIG1" evidence="5">
    <location>
        <begin position="1"/>
        <end position="78"/>
    </location>
</feature>
<comment type="caution">
    <text evidence="6">The sequence shown here is derived from an EMBL/GenBank/DDBJ whole genome shotgun (WGS) entry which is preliminary data.</text>
</comment>
<dbReference type="NCBIfam" id="NF033233">
    <property type="entry name" value="twin_helix"/>
    <property type="match status" value="1"/>
</dbReference>